<accession>A0A451BKQ6</accession>
<dbReference type="AlphaFoldDB" id="A0A451BKQ6"/>
<protein>
    <submittedName>
        <fullName evidence="1">Uncharacterized protein</fullName>
    </submittedName>
</protein>
<reference evidence="1" key="1">
    <citation type="submission" date="2019-02" db="EMBL/GenBank/DDBJ databases">
        <authorList>
            <person name="Gruber-Vodicka R. H."/>
            <person name="Seah K. B. B."/>
        </authorList>
    </citation>
    <scope>NUCLEOTIDE SEQUENCE</scope>
    <source>
        <strain evidence="1">BECK_S127</strain>
    </source>
</reference>
<name>A0A451BKQ6_9GAMM</name>
<evidence type="ECO:0000313" key="1">
    <source>
        <dbReference type="EMBL" id="VFK78864.1"/>
    </source>
</evidence>
<organism evidence="1">
    <name type="scientific">Candidatus Kentrum sp. SD</name>
    <dbReference type="NCBI Taxonomy" id="2126332"/>
    <lineage>
        <taxon>Bacteria</taxon>
        <taxon>Pseudomonadati</taxon>
        <taxon>Pseudomonadota</taxon>
        <taxon>Gammaproteobacteria</taxon>
        <taxon>Candidatus Kentrum</taxon>
    </lineage>
</organism>
<proteinExistence type="predicted"/>
<gene>
    <name evidence="1" type="ORF">BECKSD772D_GA0070982_10282</name>
</gene>
<sequence length="82" mass="9625">MVPKIFSIHQKNQTPCFNSLEKYNEPKHGVWFSVHKKGQREHKAERFAFGFMFFYRLAQSSGRGVPCAGLPIFFRIFVFPID</sequence>
<dbReference type="EMBL" id="CAADHB010000028">
    <property type="protein sequence ID" value="VFK78864.1"/>
    <property type="molecule type" value="Genomic_DNA"/>
</dbReference>